<dbReference type="FunFam" id="3.40.50.1980:FF:000026">
    <property type="entry name" value="Histidinol dehydrogenase"/>
    <property type="match status" value="1"/>
</dbReference>
<dbReference type="AlphaFoldDB" id="A0A6N3EAK7"/>
<dbReference type="PRINTS" id="PR00083">
    <property type="entry name" value="HOLDHDRGNASE"/>
</dbReference>
<feature type="binding site" evidence="5 9">
    <location>
        <position position="253"/>
    </location>
    <ligand>
        <name>substrate</name>
    </ligand>
</feature>
<organism evidence="12">
    <name type="scientific">Intestinibacter bartlettii</name>
    <dbReference type="NCBI Taxonomy" id="261299"/>
    <lineage>
        <taxon>Bacteria</taxon>
        <taxon>Bacillati</taxon>
        <taxon>Bacillota</taxon>
        <taxon>Clostridia</taxon>
        <taxon>Peptostreptococcales</taxon>
        <taxon>Peptostreptococcaceae</taxon>
        <taxon>Intestinibacter</taxon>
    </lineage>
</organism>
<dbReference type="CDD" id="cd06572">
    <property type="entry name" value="Histidinol_dh"/>
    <property type="match status" value="1"/>
</dbReference>
<evidence type="ECO:0000256" key="9">
    <source>
        <dbReference type="PIRSR" id="PIRSR000099-3"/>
    </source>
</evidence>
<evidence type="ECO:0000256" key="6">
    <source>
        <dbReference type="PIRNR" id="PIRNR000099"/>
    </source>
</evidence>
<feature type="binding site" evidence="5 9">
    <location>
        <position position="352"/>
    </location>
    <ligand>
        <name>substrate</name>
    </ligand>
</feature>
<dbReference type="Gene3D" id="3.40.50.1980">
    <property type="entry name" value="Nitrogenase molybdenum iron protein domain"/>
    <property type="match status" value="2"/>
</dbReference>
<comment type="cofactor">
    <cofactor evidence="5 10">
        <name>Zn(2+)</name>
        <dbReference type="ChEBI" id="CHEBI:29105"/>
    </cofactor>
    <text evidence="5 10">Binds 1 zinc ion per subunit.</text>
</comment>
<feature type="active site" description="Proton acceptor" evidence="5 7">
    <location>
        <position position="318"/>
    </location>
</feature>
<keyword evidence="4 5" id="KW-0560">Oxidoreductase</keyword>
<feature type="binding site" evidence="5 10">
    <location>
        <position position="411"/>
    </location>
    <ligand>
        <name>Zn(2+)</name>
        <dbReference type="ChEBI" id="CHEBI:29105"/>
    </ligand>
</feature>
<dbReference type="GO" id="GO:0008270">
    <property type="term" value="F:zinc ion binding"/>
    <property type="evidence" value="ECO:0007669"/>
    <property type="project" value="UniProtKB-UniRule"/>
</dbReference>
<comment type="similarity">
    <text evidence="1 5 6 11">Belongs to the histidinol dehydrogenase family.</text>
</comment>
<dbReference type="GO" id="GO:0000105">
    <property type="term" value="P:L-histidine biosynthetic process"/>
    <property type="evidence" value="ECO:0007669"/>
    <property type="project" value="UniProtKB-UniRule"/>
</dbReference>
<dbReference type="Pfam" id="PF00815">
    <property type="entry name" value="Histidinol_dh"/>
    <property type="match status" value="1"/>
</dbReference>
<sequence length="422" mass="46083">MKILKSSGFKNKETEKIVKEQVSAIIEDIKINKDEALKKYNLKFDNNDRSVIKVSKEEIEEAYKQVDEEFIQNLKVAAKNIENFAMAQKESFDNNFEKEIYPGVILGQKHIPVTSCLAYVPGGGYPLFSTALMLIIPAKVAGVKRVVACSPTMKSTPKINPKTLVAMDIAGADEIYATGGVQAVAAFTYGTESIKPVDIIVGPGNKYVTEAKRQCYGTVGIDFVAGPSEVLIIADETANPTYIAADVLAQCEHDLNARGILVTTSEKFGLEVSQKVDEMLETLPTKNIAKPSWDNNGEIILVDSLEEAVQISNEYAPEHLEINVENNEGIIEDLVNYGSLFIGEYSAEVFGDYVSGTNHTLPTLKASRYTGGVWVGTFIKTCTHQVLNKDAVKSLGPVAINMATEEGLHAHANAARVRVEDK</sequence>
<evidence type="ECO:0000256" key="2">
    <source>
        <dbReference type="ARBA" id="ARBA00022723"/>
    </source>
</evidence>
<comment type="pathway">
    <text evidence="5">Amino-acid biosynthesis; L-histidine biosynthesis; L-histidine from 5-phospho-alpha-D-ribose 1-diphosphate: step 9/9.</text>
</comment>
<reference evidence="12" key="1">
    <citation type="submission" date="2019-11" db="EMBL/GenBank/DDBJ databases">
        <authorList>
            <person name="Feng L."/>
        </authorList>
    </citation>
    <scope>NUCLEOTIDE SEQUENCE</scope>
    <source>
        <strain evidence="12">IbartlettiiLFYP30</strain>
    </source>
</reference>
<proteinExistence type="inferred from homology"/>
<protein>
    <recommendedName>
        <fullName evidence="5">Histidinol dehydrogenase</fullName>
        <shortName evidence="5">HDH</shortName>
        <ecNumber evidence="5">1.1.1.23</ecNumber>
    </recommendedName>
</protein>
<dbReference type="InterPro" id="IPR012131">
    <property type="entry name" value="Hstdl_DH"/>
</dbReference>
<accession>A0A6N3EAK7</accession>
<dbReference type="GO" id="GO:0051287">
    <property type="term" value="F:NAD binding"/>
    <property type="evidence" value="ECO:0007669"/>
    <property type="project" value="InterPro"/>
</dbReference>
<comment type="function">
    <text evidence="5">Catalyzes the sequential NAD-dependent oxidations of L-histidinol to L-histidinaldehyde and then to L-histidine.</text>
</comment>
<keyword evidence="5" id="KW-0368">Histidine biosynthesis</keyword>
<dbReference type="HAMAP" id="MF_01024">
    <property type="entry name" value="HisD"/>
    <property type="match status" value="1"/>
</dbReference>
<gene>
    <name evidence="5 12" type="primary">hisD</name>
    <name evidence="12" type="ORF">IBLFYP30_02424</name>
</gene>
<feature type="binding site" evidence="5 9">
    <location>
        <position position="319"/>
    </location>
    <ligand>
        <name>substrate</name>
    </ligand>
</feature>
<dbReference type="NCBIfam" id="TIGR00069">
    <property type="entry name" value="hisD"/>
    <property type="match status" value="1"/>
</dbReference>
<dbReference type="InterPro" id="IPR001692">
    <property type="entry name" value="Histidinol_DH_CS"/>
</dbReference>
<evidence type="ECO:0000256" key="4">
    <source>
        <dbReference type="ARBA" id="ARBA00023002"/>
    </source>
</evidence>
<comment type="catalytic activity">
    <reaction evidence="5">
        <text>L-histidinol + 2 NAD(+) + H2O = L-histidine + 2 NADH + 3 H(+)</text>
        <dbReference type="Rhea" id="RHEA:20641"/>
        <dbReference type="ChEBI" id="CHEBI:15377"/>
        <dbReference type="ChEBI" id="CHEBI:15378"/>
        <dbReference type="ChEBI" id="CHEBI:57540"/>
        <dbReference type="ChEBI" id="CHEBI:57595"/>
        <dbReference type="ChEBI" id="CHEBI:57699"/>
        <dbReference type="ChEBI" id="CHEBI:57945"/>
        <dbReference type="EC" id="1.1.1.23"/>
    </reaction>
</comment>
<dbReference type="PIRSF" id="PIRSF000099">
    <property type="entry name" value="Histidinol_dh"/>
    <property type="match status" value="1"/>
</dbReference>
<evidence type="ECO:0000256" key="3">
    <source>
        <dbReference type="ARBA" id="ARBA00022833"/>
    </source>
</evidence>
<evidence type="ECO:0000256" key="11">
    <source>
        <dbReference type="RuleBase" id="RU004175"/>
    </source>
</evidence>
<feature type="binding site" evidence="5 9">
    <location>
        <position position="406"/>
    </location>
    <ligand>
        <name>substrate</name>
    </ligand>
</feature>
<dbReference type="RefSeq" id="WP_024037571.1">
    <property type="nucleotide sequence ID" value="NZ_CACRUE010000033.1"/>
</dbReference>
<dbReference type="InterPro" id="IPR016161">
    <property type="entry name" value="Ald_DH/histidinol_DH"/>
</dbReference>
<dbReference type="EMBL" id="CACRUE010000033">
    <property type="protein sequence ID" value="VYU34727.1"/>
    <property type="molecule type" value="Genomic_DNA"/>
</dbReference>
<evidence type="ECO:0000256" key="7">
    <source>
        <dbReference type="PIRSR" id="PIRSR000099-1"/>
    </source>
</evidence>
<dbReference type="InterPro" id="IPR022695">
    <property type="entry name" value="Histidinol_DH_monofunct"/>
</dbReference>
<keyword evidence="3 5" id="KW-0862">Zinc</keyword>
<dbReference type="Gene3D" id="1.20.5.1300">
    <property type="match status" value="1"/>
</dbReference>
<feature type="binding site" evidence="5 9">
    <location>
        <position position="411"/>
    </location>
    <ligand>
        <name>substrate</name>
    </ligand>
</feature>
<evidence type="ECO:0000256" key="10">
    <source>
        <dbReference type="PIRSR" id="PIRSR000099-4"/>
    </source>
</evidence>
<evidence type="ECO:0000256" key="5">
    <source>
        <dbReference type="HAMAP-Rule" id="MF_01024"/>
    </source>
</evidence>
<dbReference type="PANTHER" id="PTHR21256">
    <property type="entry name" value="HISTIDINOL DEHYDROGENASE HDH"/>
    <property type="match status" value="1"/>
</dbReference>
<feature type="binding site" evidence="5 9">
    <location>
        <position position="228"/>
    </location>
    <ligand>
        <name>substrate</name>
    </ligand>
</feature>
<keyword evidence="2 5" id="KW-0479">Metal-binding</keyword>
<feature type="binding site" evidence="5 8">
    <location>
        <position position="205"/>
    </location>
    <ligand>
        <name>NAD(+)</name>
        <dbReference type="ChEBI" id="CHEBI:57540"/>
    </ligand>
</feature>
<feature type="binding site" evidence="5 9">
    <location>
        <position position="250"/>
    </location>
    <ligand>
        <name>substrate</name>
    </ligand>
</feature>
<name>A0A6N3EAK7_9FIRM</name>
<dbReference type="PANTHER" id="PTHR21256:SF14">
    <property type="entry name" value="HISTIDINOL DEHYDROGENASE"/>
    <property type="match status" value="1"/>
</dbReference>
<feature type="binding site" evidence="5 8">
    <location>
        <position position="182"/>
    </location>
    <ligand>
        <name>NAD(+)</name>
        <dbReference type="ChEBI" id="CHEBI:57540"/>
    </ligand>
</feature>
<evidence type="ECO:0000313" key="12">
    <source>
        <dbReference type="EMBL" id="VYU34727.1"/>
    </source>
</evidence>
<dbReference type="UniPathway" id="UPA00031">
    <property type="reaction ID" value="UER00014"/>
</dbReference>
<feature type="binding site" evidence="5 8">
    <location>
        <position position="119"/>
    </location>
    <ligand>
        <name>NAD(+)</name>
        <dbReference type="ChEBI" id="CHEBI:57540"/>
    </ligand>
</feature>
<dbReference type="GO" id="GO:0005829">
    <property type="term" value="C:cytosol"/>
    <property type="evidence" value="ECO:0007669"/>
    <property type="project" value="TreeGrafter"/>
</dbReference>
<feature type="binding site" evidence="5 10">
    <location>
        <position position="250"/>
    </location>
    <ligand>
        <name>Zn(2+)</name>
        <dbReference type="ChEBI" id="CHEBI:29105"/>
    </ligand>
</feature>
<dbReference type="FunFam" id="3.40.50.1980:FF:000001">
    <property type="entry name" value="Histidinol dehydrogenase"/>
    <property type="match status" value="1"/>
</dbReference>
<feature type="active site" description="Proton acceptor" evidence="5 7">
    <location>
        <position position="319"/>
    </location>
</feature>
<feature type="binding site" evidence="5 10">
    <location>
        <position position="352"/>
    </location>
    <ligand>
        <name>Zn(2+)</name>
        <dbReference type="ChEBI" id="CHEBI:29105"/>
    </ligand>
</feature>
<feature type="binding site" evidence="5 10">
    <location>
        <position position="253"/>
    </location>
    <ligand>
        <name>Zn(2+)</name>
        <dbReference type="ChEBI" id="CHEBI:29105"/>
    </ligand>
</feature>
<dbReference type="GO" id="GO:0004399">
    <property type="term" value="F:histidinol dehydrogenase activity"/>
    <property type="evidence" value="ECO:0007669"/>
    <property type="project" value="UniProtKB-UniRule"/>
</dbReference>
<keyword evidence="5 8" id="KW-0520">NAD</keyword>
<keyword evidence="5" id="KW-0028">Amino-acid biosynthesis</keyword>
<dbReference type="PROSITE" id="PS00611">
    <property type="entry name" value="HISOL_DEHYDROGENASE"/>
    <property type="match status" value="1"/>
</dbReference>
<dbReference type="SUPFAM" id="SSF53720">
    <property type="entry name" value="ALDH-like"/>
    <property type="match status" value="1"/>
</dbReference>
<dbReference type="EC" id="1.1.1.23" evidence="5"/>
<evidence type="ECO:0000256" key="8">
    <source>
        <dbReference type="PIRSR" id="PIRSR000099-2"/>
    </source>
</evidence>
<evidence type="ECO:0000256" key="1">
    <source>
        <dbReference type="ARBA" id="ARBA00010178"/>
    </source>
</evidence>